<feature type="region of interest" description="Disordered" evidence="1">
    <location>
        <begin position="226"/>
        <end position="263"/>
    </location>
</feature>
<gene>
    <name evidence="2" type="ORF">POM88_010894</name>
</gene>
<evidence type="ECO:0000313" key="3">
    <source>
        <dbReference type="Proteomes" id="UP001237642"/>
    </source>
</evidence>
<dbReference type="PANTHER" id="PTHR34682">
    <property type="entry name" value="AT HOOK MOTIF-CONTAINING PROTEIN"/>
    <property type="match status" value="1"/>
</dbReference>
<feature type="compositionally biased region" description="Polar residues" evidence="1">
    <location>
        <begin position="1"/>
        <end position="12"/>
    </location>
</feature>
<feature type="compositionally biased region" description="Polar residues" evidence="1">
    <location>
        <begin position="236"/>
        <end position="250"/>
    </location>
</feature>
<dbReference type="PANTHER" id="PTHR34682:SF1">
    <property type="entry name" value="PROTEIN METABOLIC NETWORK MODULATOR 1"/>
    <property type="match status" value="1"/>
</dbReference>
<reference evidence="2" key="2">
    <citation type="submission" date="2023-05" db="EMBL/GenBank/DDBJ databases">
        <authorList>
            <person name="Schelkunov M.I."/>
        </authorList>
    </citation>
    <scope>NUCLEOTIDE SEQUENCE</scope>
    <source>
        <strain evidence="2">Hsosn_3</strain>
        <tissue evidence="2">Leaf</tissue>
    </source>
</reference>
<keyword evidence="2" id="KW-0238">DNA-binding</keyword>
<organism evidence="2 3">
    <name type="scientific">Heracleum sosnowskyi</name>
    <dbReference type="NCBI Taxonomy" id="360622"/>
    <lineage>
        <taxon>Eukaryota</taxon>
        <taxon>Viridiplantae</taxon>
        <taxon>Streptophyta</taxon>
        <taxon>Embryophyta</taxon>
        <taxon>Tracheophyta</taxon>
        <taxon>Spermatophyta</taxon>
        <taxon>Magnoliopsida</taxon>
        <taxon>eudicotyledons</taxon>
        <taxon>Gunneridae</taxon>
        <taxon>Pentapetalae</taxon>
        <taxon>asterids</taxon>
        <taxon>campanulids</taxon>
        <taxon>Apiales</taxon>
        <taxon>Apiaceae</taxon>
        <taxon>Apioideae</taxon>
        <taxon>apioid superclade</taxon>
        <taxon>Tordylieae</taxon>
        <taxon>Tordyliinae</taxon>
        <taxon>Heracleum</taxon>
    </lineage>
</organism>
<dbReference type="Proteomes" id="UP001237642">
    <property type="component" value="Unassembled WGS sequence"/>
</dbReference>
<evidence type="ECO:0000313" key="2">
    <source>
        <dbReference type="EMBL" id="KAK1391838.1"/>
    </source>
</evidence>
<feature type="region of interest" description="Disordered" evidence="1">
    <location>
        <begin position="285"/>
        <end position="304"/>
    </location>
</feature>
<proteinExistence type="predicted"/>
<dbReference type="EMBL" id="JAUIZM010000003">
    <property type="protein sequence ID" value="KAK1391838.1"/>
    <property type="molecule type" value="Genomic_DNA"/>
</dbReference>
<sequence>MSEAIQRNNSYDSAGIPSKRKRGRPRKDRSLYHGASVRPREHENLLRIENASVPPGLPLLEGVHVNPVEDASSKVGQAVTGVVESVFDAGYLIAVKIGNSNVTLRGIIFKPGHYAPVTAQNDAAPHLQMIRGNNVTPRRQRRPKARHQWSADYFGNGSSVHPLAANLLSAKDKRTAIVAAPSVPPVGARGTVVPVVLEPSNAVAAQAAHMATSKGKQVQTVTPLSTYDPKEPAPHLSQSQAISNVKPNDVNSKDGPFDHGSLELHKRTADGTMNSMKICLTAEGFEGGSQPSKAQGCSSVPEQETSDINEPLYVEPLRTVHSSHHNQSPFPPNFVGQNGIGRMTELLQAVQDNMKENQLHTEQVPAFPKAEFSEQNEEAVLTQTYFQSPSV</sequence>
<reference evidence="2" key="1">
    <citation type="submission" date="2023-02" db="EMBL/GenBank/DDBJ databases">
        <title>Genome of toxic invasive species Heracleum sosnowskyi carries increased number of genes despite the absence of recent whole-genome duplications.</title>
        <authorList>
            <person name="Schelkunov M."/>
            <person name="Shtratnikova V."/>
            <person name="Makarenko M."/>
            <person name="Klepikova A."/>
            <person name="Omelchenko D."/>
            <person name="Novikova G."/>
            <person name="Obukhova E."/>
            <person name="Bogdanov V."/>
            <person name="Penin A."/>
            <person name="Logacheva M."/>
        </authorList>
    </citation>
    <scope>NUCLEOTIDE SEQUENCE</scope>
    <source>
        <strain evidence="2">Hsosn_3</strain>
        <tissue evidence="2">Leaf</tissue>
    </source>
</reference>
<protein>
    <submittedName>
        <fullName evidence="2">AT hook, DNA-binding motif-containing protein</fullName>
    </submittedName>
</protein>
<comment type="caution">
    <text evidence="2">The sequence shown here is derived from an EMBL/GenBank/DDBJ whole genome shotgun (WGS) entry which is preliminary data.</text>
</comment>
<accession>A0AAD8IVB2</accession>
<feature type="compositionally biased region" description="Polar residues" evidence="1">
    <location>
        <begin position="289"/>
        <end position="304"/>
    </location>
</feature>
<dbReference type="GO" id="GO:0003677">
    <property type="term" value="F:DNA binding"/>
    <property type="evidence" value="ECO:0007669"/>
    <property type="project" value="UniProtKB-KW"/>
</dbReference>
<name>A0AAD8IVB2_9APIA</name>
<evidence type="ECO:0000256" key="1">
    <source>
        <dbReference type="SAM" id="MobiDB-lite"/>
    </source>
</evidence>
<feature type="compositionally biased region" description="Basic residues" evidence="1">
    <location>
        <begin position="18"/>
        <end position="27"/>
    </location>
</feature>
<dbReference type="AlphaFoldDB" id="A0AAD8IVB2"/>
<keyword evidence="3" id="KW-1185">Reference proteome</keyword>
<feature type="region of interest" description="Disordered" evidence="1">
    <location>
        <begin position="1"/>
        <end position="38"/>
    </location>
</feature>
<dbReference type="InterPro" id="IPR045881">
    <property type="entry name" value="MNM1-like"/>
</dbReference>
<feature type="compositionally biased region" description="Basic and acidic residues" evidence="1">
    <location>
        <begin position="251"/>
        <end position="263"/>
    </location>
</feature>